<name>A0A852T4A6_9MICO</name>
<comment type="caution">
    <text evidence="8">The sequence shown here is derived from an EMBL/GenBank/DDBJ whole genome shotgun (WGS) entry which is preliminary data.</text>
</comment>
<dbReference type="InterPro" id="IPR034294">
    <property type="entry name" value="Aquaporin_transptr"/>
</dbReference>
<dbReference type="PRINTS" id="PR00783">
    <property type="entry name" value="MINTRINSICP"/>
</dbReference>
<dbReference type="GO" id="GO:0015267">
    <property type="term" value="F:channel activity"/>
    <property type="evidence" value="ECO:0007669"/>
    <property type="project" value="InterPro"/>
</dbReference>
<dbReference type="InterPro" id="IPR000425">
    <property type="entry name" value="MIP"/>
</dbReference>
<dbReference type="PANTHER" id="PTHR45724">
    <property type="entry name" value="AQUAPORIN NIP2-1"/>
    <property type="match status" value="1"/>
</dbReference>
<dbReference type="PROSITE" id="PS00221">
    <property type="entry name" value="MIP"/>
    <property type="match status" value="1"/>
</dbReference>
<dbReference type="PANTHER" id="PTHR45724:SF13">
    <property type="entry name" value="AQUAPORIN NIP1-1-RELATED"/>
    <property type="match status" value="1"/>
</dbReference>
<dbReference type="Pfam" id="PF00230">
    <property type="entry name" value="MIP"/>
    <property type="match status" value="1"/>
</dbReference>
<dbReference type="InterPro" id="IPR023271">
    <property type="entry name" value="Aquaporin-like"/>
</dbReference>
<proteinExistence type="inferred from homology"/>
<dbReference type="Gene3D" id="1.20.1080.10">
    <property type="entry name" value="Glycerol uptake facilitator protein"/>
    <property type="match status" value="1"/>
</dbReference>
<evidence type="ECO:0000256" key="7">
    <source>
        <dbReference type="SAM" id="Phobius"/>
    </source>
</evidence>
<evidence type="ECO:0000256" key="2">
    <source>
        <dbReference type="ARBA" id="ARBA00022448"/>
    </source>
</evidence>
<evidence type="ECO:0000313" key="8">
    <source>
        <dbReference type="EMBL" id="NYD75350.1"/>
    </source>
</evidence>
<feature type="transmembrane region" description="Helical" evidence="7">
    <location>
        <begin position="152"/>
        <end position="175"/>
    </location>
</feature>
<dbReference type="GO" id="GO:0016020">
    <property type="term" value="C:membrane"/>
    <property type="evidence" value="ECO:0007669"/>
    <property type="project" value="UniProtKB-SubCell"/>
</dbReference>
<feature type="transmembrane region" description="Helical" evidence="7">
    <location>
        <begin position="20"/>
        <end position="42"/>
    </location>
</feature>
<gene>
    <name evidence="8" type="ORF">BJ963_002869</name>
</gene>
<evidence type="ECO:0000256" key="1">
    <source>
        <dbReference type="ARBA" id="ARBA00004141"/>
    </source>
</evidence>
<organism evidence="8 9">
    <name type="scientific">Leifsonia soli</name>
    <dbReference type="NCBI Taxonomy" id="582665"/>
    <lineage>
        <taxon>Bacteria</taxon>
        <taxon>Bacillati</taxon>
        <taxon>Actinomycetota</taxon>
        <taxon>Actinomycetes</taxon>
        <taxon>Micrococcales</taxon>
        <taxon>Microbacteriaceae</taxon>
        <taxon>Leifsonia</taxon>
    </lineage>
</organism>
<sequence>MNTSTRTTTGAPASRKASYARYLAEAAGTFVLVFGVVGTAVLDAGATNVHGAGVGFLGVALALGLSVLAGAYAFGPVSGGHFNPAVTIGLALSGRFSWKLAPGYVGAQIVGGLLASSLLVGVAAGGPSGFAAASRAAGFASTGWGPLSPGGYSWWAAFLIEVVTTAVLTAVVLLVTGDERNPAVAPVAIGFTLTVVALVAIPVSNGSFNPARSIATAVYGGPTALGELWLSIVAPLLGAAVVGGCAALARRSAGATAARVRSAADLPIAD</sequence>
<evidence type="ECO:0000313" key="9">
    <source>
        <dbReference type="Proteomes" id="UP000589620"/>
    </source>
</evidence>
<feature type="transmembrane region" description="Helical" evidence="7">
    <location>
        <begin position="110"/>
        <end position="132"/>
    </location>
</feature>
<accession>A0A852T4A6</accession>
<comment type="similarity">
    <text evidence="6">Belongs to the MIP/aquaporin (TC 1.A.8) family.</text>
</comment>
<comment type="subcellular location">
    <subcellularLocation>
        <location evidence="1">Membrane</location>
        <topology evidence="1">Multi-pass membrane protein</topology>
    </subcellularLocation>
</comment>
<keyword evidence="9" id="KW-1185">Reference proteome</keyword>
<keyword evidence="3 6" id="KW-0812">Transmembrane</keyword>
<reference evidence="8 9" key="1">
    <citation type="submission" date="2020-07" db="EMBL/GenBank/DDBJ databases">
        <title>Sequencing the genomes of 1000 actinobacteria strains.</title>
        <authorList>
            <person name="Klenk H.-P."/>
        </authorList>
    </citation>
    <scope>NUCLEOTIDE SEQUENCE [LARGE SCALE GENOMIC DNA]</scope>
    <source>
        <strain evidence="8 9">DSM 23871</strain>
    </source>
</reference>
<dbReference type="RefSeq" id="WP_179457301.1">
    <property type="nucleotide sequence ID" value="NZ_BAAAPX010000001.1"/>
</dbReference>
<keyword evidence="2 6" id="KW-0813">Transport</keyword>
<evidence type="ECO:0000256" key="3">
    <source>
        <dbReference type="ARBA" id="ARBA00022692"/>
    </source>
</evidence>
<evidence type="ECO:0000256" key="6">
    <source>
        <dbReference type="RuleBase" id="RU000477"/>
    </source>
</evidence>
<keyword evidence="5 7" id="KW-0472">Membrane</keyword>
<keyword evidence="4 7" id="KW-1133">Transmembrane helix</keyword>
<dbReference type="EMBL" id="JACCBJ010000001">
    <property type="protein sequence ID" value="NYD75350.1"/>
    <property type="molecule type" value="Genomic_DNA"/>
</dbReference>
<feature type="transmembrane region" description="Helical" evidence="7">
    <location>
        <begin position="228"/>
        <end position="249"/>
    </location>
</feature>
<dbReference type="SUPFAM" id="SSF81338">
    <property type="entry name" value="Aquaporin-like"/>
    <property type="match status" value="1"/>
</dbReference>
<dbReference type="AlphaFoldDB" id="A0A852T4A6"/>
<feature type="transmembrane region" description="Helical" evidence="7">
    <location>
        <begin position="54"/>
        <end position="75"/>
    </location>
</feature>
<dbReference type="InterPro" id="IPR022357">
    <property type="entry name" value="MIP_CS"/>
</dbReference>
<dbReference type="Proteomes" id="UP000589620">
    <property type="component" value="Unassembled WGS sequence"/>
</dbReference>
<feature type="transmembrane region" description="Helical" evidence="7">
    <location>
        <begin position="187"/>
        <end position="208"/>
    </location>
</feature>
<evidence type="ECO:0000256" key="4">
    <source>
        <dbReference type="ARBA" id="ARBA00022989"/>
    </source>
</evidence>
<protein>
    <submittedName>
        <fullName evidence="8">Aquaporin Z</fullName>
    </submittedName>
</protein>
<evidence type="ECO:0000256" key="5">
    <source>
        <dbReference type="ARBA" id="ARBA00023136"/>
    </source>
</evidence>